<dbReference type="PANTHER" id="PTHR43233:SF1">
    <property type="entry name" value="FAMILY N-ACETYLTRANSFERASE, PUTATIVE (AFU_ORTHOLOGUE AFUA_6G03350)-RELATED"/>
    <property type="match status" value="1"/>
</dbReference>
<evidence type="ECO:0000313" key="3">
    <source>
        <dbReference type="Proteomes" id="UP000614811"/>
    </source>
</evidence>
<dbReference type="Proteomes" id="UP000614811">
    <property type="component" value="Unassembled WGS sequence"/>
</dbReference>
<dbReference type="InterPro" id="IPR053144">
    <property type="entry name" value="Acetyltransferase_Butenolide"/>
</dbReference>
<protein>
    <submittedName>
        <fullName evidence="2">N-acetyltransferase</fullName>
    </submittedName>
</protein>
<evidence type="ECO:0000313" key="2">
    <source>
        <dbReference type="EMBL" id="GHA02039.1"/>
    </source>
</evidence>
<dbReference type="Gene3D" id="3.40.630.30">
    <property type="match status" value="1"/>
</dbReference>
<evidence type="ECO:0000259" key="1">
    <source>
        <dbReference type="PROSITE" id="PS51186"/>
    </source>
</evidence>
<sequence>MDYHFTTDPAELDLDVIHRFITSTYWARGISKATMARAVAGSVCFGMTTNHELVAFGRMVTDEATFAYLADVFVLPEHRGRGLSKVMLTQALLLPQLQGLRRMLLATSDAHGLYQKMGFEPLPKPEIFMQKMDLSRYDLEREQ</sequence>
<keyword evidence="3" id="KW-1185">Reference proteome</keyword>
<dbReference type="EMBL" id="BMXA01000001">
    <property type="protein sequence ID" value="GHA02039.1"/>
    <property type="molecule type" value="Genomic_DNA"/>
</dbReference>
<comment type="caution">
    <text evidence="2">The sequence shown here is derived from an EMBL/GenBank/DDBJ whole genome shotgun (WGS) entry which is preliminary data.</text>
</comment>
<feature type="domain" description="N-acetyltransferase" evidence="1">
    <location>
        <begin position="5"/>
        <end position="134"/>
    </location>
</feature>
<dbReference type="SUPFAM" id="SSF55729">
    <property type="entry name" value="Acyl-CoA N-acyltransferases (Nat)"/>
    <property type="match status" value="1"/>
</dbReference>
<dbReference type="AlphaFoldDB" id="A0A918RLQ5"/>
<reference evidence="2" key="2">
    <citation type="submission" date="2020-09" db="EMBL/GenBank/DDBJ databases">
        <authorList>
            <person name="Sun Q."/>
            <person name="Kim S."/>
        </authorList>
    </citation>
    <scope>NUCLEOTIDE SEQUENCE</scope>
    <source>
        <strain evidence="2">KCTC 12711</strain>
    </source>
</reference>
<name>A0A918RLQ5_9GAMM</name>
<dbReference type="GO" id="GO:0016747">
    <property type="term" value="F:acyltransferase activity, transferring groups other than amino-acyl groups"/>
    <property type="evidence" value="ECO:0007669"/>
    <property type="project" value="InterPro"/>
</dbReference>
<dbReference type="PANTHER" id="PTHR43233">
    <property type="entry name" value="FAMILY N-ACETYLTRANSFERASE, PUTATIVE (AFU_ORTHOLOGUE AFUA_6G03350)-RELATED"/>
    <property type="match status" value="1"/>
</dbReference>
<gene>
    <name evidence="2" type="ORF">GCM10008090_09100</name>
</gene>
<dbReference type="InterPro" id="IPR016181">
    <property type="entry name" value="Acyl_CoA_acyltransferase"/>
</dbReference>
<reference evidence="2" key="1">
    <citation type="journal article" date="2014" name="Int. J. Syst. Evol. Microbiol.">
        <title>Complete genome sequence of Corynebacterium casei LMG S-19264T (=DSM 44701T), isolated from a smear-ripened cheese.</title>
        <authorList>
            <consortium name="US DOE Joint Genome Institute (JGI-PGF)"/>
            <person name="Walter F."/>
            <person name="Albersmeier A."/>
            <person name="Kalinowski J."/>
            <person name="Ruckert C."/>
        </authorList>
    </citation>
    <scope>NUCLEOTIDE SEQUENCE</scope>
    <source>
        <strain evidence="2">KCTC 12711</strain>
    </source>
</reference>
<dbReference type="PROSITE" id="PS51186">
    <property type="entry name" value="GNAT"/>
    <property type="match status" value="1"/>
</dbReference>
<accession>A0A918RLQ5</accession>
<dbReference type="Pfam" id="PF13508">
    <property type="entry name" value="Acetyltransf_7"/>
    <property type="match status" value="1"/>
</dbReference>
<dbReference type="InterPro" id="IPR000182">
    <property type="entry name" value="GNAT_dom"/>
</dbReference>
<dbReference type="RefSeq" id="WP_189398802.1">
    <property type="nucleotide sequence ID" value="NZ_BMXA01000001.1"/>
</dbReference>
<organism evidence="2 3">
    <name type="scientific">Arenicella chitinivorans</name>
    <dbReference type="NCBI Taxonomy" id="1329800"/>
    <lineage>
        <taxon>Bacteria</taxon>
        <taxon>Pseudomonadati</taxon>
        <taxon>Pseudomonadota</taxon>
        <taxon>Gammaproteobacteria</taxon>
        <taxon>Arenicellales</taxon>
        <taxon>Arenicellaceae</taxon>
        <taxon>Arenicella</taxon>
    </lineage>
</organism>
<proteinExistence type="predicted"/>
<dbReference type="CDD" id="cd04301">
    <property type="entry name" value="NAT_SF"/>
    <property type="match status" value="1"/>
</dbReference>